<sequence length="345" mass="37835">MSDTIFSSGIVPLWDMVDGPMPRGVLGLGDPDVHVLDGTPTMFLGGFSSSFRNRLYVATLAPEEDPARASWSVDLDDRGRARSLAPDPPKDAWDSEGMHTPSFVPAVGDQPARIYYTGRASRKQYGPRSSYALGALELIGGEWVRREEPLIRGVAPRSSVLEPLVMHDRGRYVMWFQANPHEIGPGELPDYELQVVESPDGVSWSDPQVFATPKEGFFDNAVTRTKDGWLMVLARGSDLHGIGGLPAQGLWVSTARELSPDRAAWSEPRHVLNTGDFGMPAFLARGAYGPGILHDVDRDRTVVYVTGVREAPKWPVLLARRIIHGQRPVVPSPFYLSVAAIELGD</sequence>
<evidence type="ECO:0000313" key="2">
    <source>
        <dbReference type="Proteomes" id="UP000199700"/>
    </source>
</evidence>
<organism evidence="1 2">
    <name type="scientific">Brevibacterium sandarakinum</name>
    <dbReference type="NCBI Taxonomy" id="629680"/>
    <lineage>
        <taxon>Bacteria</taxon>
        <taxon>Bacillati</taxon>
        <taxon>Actinomycetota</taxon>
        <taxon>Actinomycetes</taxon>
        <taxon>Micrococcales</taxon>
        <taxon>Brevibacteriaceae</taxon>
        <taxon>Brevibacterium</taxon>
    </lineage>
</organism>
<dbReference type="SUPFAM" id="SSF75005">
    <property type="entry name" value="Arabinanase/levansucrase/invertase"/>
    <property type="match status" value="1"/>
</dbReference>
<dbReference type="STRING" id="629680.SAMN04489751_1084"/>
<name>A0A1H1NYD6_BRESA</name>
<dbReference type="Proteomes" id="UP000199700">
    <property type="component" value="Chromosome"/>
</dbReference>
<evidence type="ECO:0008006" key="3">
    <source>
        <dbReference type="Google" id="ProtNLM"/>
    </source>
</evidence>
<dbReference type="EMBL" id="LT629739">
    <property type="protein sequence ID" value="SDS03967.1"/>
    <property type="molecule type" value="Genomic_DNA"/>
</dbReference>
<protein>
    <recommendedName>
        <fullName evidence="3">Glycosyl hydrolases family 43</fullName>
    </recommendedName>
</protein>
<gene>
    <name evidence="1" type="ORF">SAMN04489751_1084</name>
</gene>
<dbReference type="RefSeq" id="WP_197679667.1">
    <property type="nucleotide sequence ID" value="NZ_LT629739.1"/>
</dbReference>
<reference evidence="1" key="1">
    <citation type="submission" date="2016-10" db="EMBL/GenBank/DDBJ databases">
        <authorList>
            <person name="Varghese N."/>
            <person name="Submissions S."/>
        </authorList>
    </citation>
    <scope>NUCLEOTIDE SEQUENCE [LARGE SCALE GENOMIC DNA]</scope>
    <source>
        <strain evidence="1">DSM 22082</strain>
    </source>
</reference>
<dbReference type="AlphaFoldDB" id="A0A1H1NYD6"/>
<dbReference type="InterPro" id="IPR023296">
    <property type="entry name" value="Glyco_hydro_beta-prop_sf"/>
</dbReference>
<proteinExistence type="predicted"/>
<accession>A0A1H1NYD6</accession>
<keyword evidence="2" id="KW-1185">Reference proteome</keyword>
<evidence type="ECO:0000313" key="1">
    <source>
        <dbReference type="EMBL" id="SDS03967.1"/>
    </source>
</evidence>
<dbReference type="Gene3D" id="2.115.10.20">
    <property type="entry name" value="Glycosyl hydrolase domain, family 43"/>
    <property type="match status" value="1"/>
</dbReference>